<dbReference type="Pfam" id="PF00082">
    <property type="entry name" value="Peptidase_S8"/>
    <property type="match status" value="1"/>
</dbReference>
<dbReference type="GO" id="GO:0005085">
    <property type="term" value="F:guanyl-nucleotide exchange factor activity"/>
    <property type="evidence" value="ECO:0007669"/>
    <property type="project" value="TreeGrafter"/>
</dbReference>
<protein>
    <submittedName>
        <fullName evidence="7">Regulator of chromosome condensation (RCC1) repeat protein</fullName>
    </submittedName>
</protein>
<dbReference type="PROSITE" id="PS00626">
    <property type="entry name" value="RCC1_2"/>
    <property type="match status" value="2"/>
</dbReference>
<dbReference type="GO" id="GO:0005737">
    <property type="term" value="C:cytoplasm"/>
    <property type="evidence" value="ECO:0007669"/>
    <property type="project" value="TreeGrafter"/>
</dbReference>
<keyword evidence="2" id="KW-0677">Repeat</keyword>
<dbReference type="Gene3D" id="2.130.10.30">
    <property type="entry name" value="Regulator of chromosome condensation 1/beta-lactamase-inhibitor protein II"/>
    <property type="match status" value="4"/>
</dbReference>
<dbReference type="PANTHER" id="PTHR45982:SF1">
    <property type="entry name" value="REGULATOR OF CHROMOSOME CONDENSATION"/>
    <property type="match status" value="1"/>
</dbReference>
<evidence type="ECO:0000259" key="6">
    <source>
        <dbReference type="Pfam" id="PF25390"/>
    </source>
</evidence>
<dbReference type="Pfam" id="PF00415">
    <property type="entry name" value="RCC1"/>
    <property type="match status" value="1"/>
</dbReference>
<feature type="domain" description="RCC1-like" evidence="6">
    <location>
        <begin position="884"/>
        <end position="1202"/>
    </location>
</feature>
<evidence type="ECO:0000313" key="7">
    <source>
        <dbReference type="EMBL" id="POM25846.1"/>
    </source>
</evidence>
<dbReference type="AlphaFoldDB" id="A0A2P4ULB8"/>
<feature type="chain" id="PRO_5038333826" evidence="4">
    <location>
        <begin position="29"/>
        <end position="1240"/>
    </location>
</feature>
<dbReference type="Proteomes" id="UP000242367">
    <property type="component" value="Unassembled WGS sequence"/>
</dbReference>
<dbReference type="GO" id="GO:0004252">
    <property type="term" value="F:serine-type endopeptidase activity"/>
    <property type="evidence" value="ECO:0007669"/>
    <property type="project" value="InterPro"/>
</dbReference>
<comment type="caution">
    <text evidence="7">The sequence shown here is derived from an EMBL/GenBank/DDBJ whole genome shotgun (WGS) entry which is preliminary data.</text>
</comment>
<feature type="signal peptide" evidence="4">
    <location>
        <begin position="1"/>
        <end position="28"/>
    </location>
</feature>
<feature type="domain" description="Peptidase S8/S53" evidence="5">
    <location>
        <begin position="624"/>
        <end position="861"/>
    </location>
</feature>
<sequence precursor="true">MSSPPMTKKRRRPLAVLAALALAASGLAAPHAAAAPTPKLAPGYDFSREKGGPGTHGPLSKNFSTNTIKVKFRTERQVRLRSGRFSASASSDTAQIRKILADYPGATIRPLSSRPEKAISDERARLEKRSGRALPDLNSWFVITVPKGIETLLSRLNALPSVELARAASKSTPADETFRPAQLYRNAVGAAAGTGLDVDAINSVPGGKGDDVTVADAEGVQSLLVAYRFGAVAAGTAHSVLVDQDGFVWATGSNDNGQLGDGTKTNSKIVRKVAGLSDVKAVAAAGDYTVALTNSGTVWAWGDNANGQLGNGTTTDSPTPVQVTGLLNATAISAGPDGHVLAVLSSGQVKAWGANGSGQLGDGTTTQRTSPVTVAGLSGVATGFGAVGAGNGHSLAVLADGRVQAWGGNASGQLGDGTTTGHLAPANVTGISDAKQVAAGGAHSLALTSAGAVRAWGANQLGQLGDGTTTSRLTPVNISLSEKATSVAAGSTNSAATTYDAVTGDGTGNIWVWGDNSYGQVGNGTTTNAATPAQVSGIGAVFSVALGARHSVADSYFGFTVWGSNSVGQFGTGDTTSHLDPKLAELALSSWNTCHEEFTNRPAIAGPPVIVPPVAGNTCAGTSSQVEHGTAVASIIGARADNNAGIAGIAPNTHLQLTLESHLSESIAALHPGDVLLYETHAGGTLNGLYPKELEPDTYALTQIAVANGITVVEVAGNGGKNLDDPADFDAHTIMGRPDSGAIMVGAGAPPSPSGTNCLGANPPVERSAINLSWWGSNYGSRVDVQAYGSCVAAAGTLTYRDLTSNVNDPNKVYRSMFNGTSSASAIMAGAVATVQGVAKKYGGPLEPAQVRQILKQTGTPQAPGDTRHIGPQPNLRAVVSYLRGGLAVGSSHAISVRNDGSVWAWGLNSSGQLGNGTTVNSTSGVQVSGLSGVVRAPGAVAAGQNHSLAVRADGTVWAWGANGSGQLGNGSTANSSVPVQVSGLTGVKAVAAGLSFSLALKSDGTVWAWGANASGQLGNGSTTGSSTPVQVSGISDTAVIGAGSSHGLAVRADGTVKAWGANSNGQLGNGSNTNSSTPVSVSGLSGVSTWAGSLAGGFAHSVALLADGTVRAWGLNNYGQLGNGSTTSSNIPVTVSGLTGVATVGAGGWHSVASGTSGVSKAWGMNTSGQLGDGSTTSSSTPVVVSDWGPLAGVAAGGSSTTGTTPAGTVFAWGLNSSGQLGDGTTTNRSTPVFVNDLP</sequence>
<dbReference type="InterPro" id="IPR058923">
    <property type="entry name" value="RCC1-like_dom"/>
</dbReference>
<organism evidence="7 8">
    <name type="scientific">Actinomadura rubteroloni</name>
    <dbReference type="NCBI Taxonomy" id="1926885"/>
    <lineage>
        <taxon>Bacteria</taxon>
        <taxon>Bacillati</taxon>
        <taxon>Actinomycetota</taxon>
        <taxon>Actinomycetes</taxon>
        <taxon>Streptosporangiales</taxon>
        <taxon>Thermomonosporaceae</taxon>
        <taxon>Actinomadura</taxon>
    </lineage>
</organism>
<dbReference type="Pfam" id="PF25390">
    <property type="entry name" value="WD40_RLD"/>
    <property type="match status" value="2"/>
</dbReference>
<gene>
    <name evidence="7" type="ORF">BTM25_02290</name>
</gene>
<dbReference type="InterPro" id="IPR009091">
    <property type="entry name" value="RCC1/BLIP-II"/>
</dbReference>
<dbReference type="PROSITE" id="PS50012">
    <property type="entry name" value="RCC1_3"/>
    <property type="match status" value="13"/>
</dbReference>
<evidence type="ECO:0000256" key="1">
    <source>
        <dbReference type="ARBA" id="ARBA00022658"/>
    </source>
</evidence>
<dbReference type="InterPro" id="IPR000408">
    <property type="entry name" value="Reg_chr_condens"/>
</dbReference>
<evidence type="ECO:0000313" key="8">
    <source>
        <dbReference type="Proteomes" id="UP000242367"/>
    </source>
</evidence>
<dbReference type="SUPFAM" id="SSF50985">
    <property type="entry name" value="RCC1/BLIP-II"/>
    <property type="match status" value="4"/>
</dbReference>
<dbReference type="Gene3D" id="3.40.50.200">
    <property type="entry name" value="Peptidase S8/S53 domain"/>
    <property type="match status" value="1"/>
</dbReference>
<keyword evidence="4" id="KW-0732">Signal</keyword>
<dbReference type="InterPro" id="IPR036852">
    <property type="entry name" value="Peptidase_S8/S53_dom_sf"/>
</dbReference>
<dbReference type="GO" id="GO:0006508">
    <property type="term" value="P:proteolysis"/>
    <property type="evidence" value="ECO:0007669"/>
    <property type="project" value="InterPro"/>
</dbReference>
<dbReference type="EMBL" id="MTBP01000001">
    <property type="protein sequence ID" value="POM25846.1"/>
    <property type="molecule type" value="Genomic_DNA"/>
</dbReference>
<feature type="region of interest" description="Disordered" evidence="3">
    <location>
        <begin position="43"/>
        <end position="63"/>
    </location>
</feature>
<feature type="domain" description="RCC1-like" evidence="6">
    <location>
        <begin position="231"/>
        <end position="553"/>
    </location>
</feature>
<dbReference type="SUPFAM" id="SSF52743">
    <property type="entry name" value="Subtilisin-like"/>
    <property type="match status" value="1"/>
</dbReference>
<keyword evidence="1" id="KW-0344">Guanine-nucleotide releasing factor</keyword>
<evidence type="ECO:0000256" key="4">
    <source>
        <dbReference type="SAM" id="SignalP"/>
    </source>
</evidence>
<keyword evidence="8" id="KW-1185">Reference proteome</keyword>
<dbReference type="PROSITE" id="PS00137">
    <property type="entry name" value="SUBTILASE_HIS"/>
    <property type="match status" value="1"/>
</dbReference>
<dbReference type="InterPro" id="IPR000209">
    <property type="entry name" value="Peptidase_S8/S53_dom"/>
</dbReference>
<reference evidence="7 8" key="1">
    <citation type="journal article" date="2017" name="Chemistry">
        <title>Isolation, Biosynthesis and Chemical Modifications of Rubterolones A-F: Rare Tropolone Alkaloids from Actinomadura sp. 5-2.</title>
        <authorList>
            <person name="Guo H."/>
            <person name="Benndorf R."/>
            <person name="Leichnitz D."/>
            <person name="Klassen J.L."/>
            <person name="Vollmers J."/>
            <person name="Gorls H."/>
            <person name="Steinacker M."/>
            <person name="Weigel C."/>
            <person name="Dahse H.M."/>
            <person name="Kaster A.K."/>
            <person name="de Beer Z.W."/>
            <person name="Poulsen M."/>
            <person name="Beemelmanns C."/>
        </authorList>
    </citation>
    <scope>NUCLEOTIDE SEQUENCE [LARGE SCALE GENOMIC DNA]</scope>
    <source>
        <strain evidence="7 8">5-2</strain>
    </source>
</reference>
<dbReference type="PROSITE" id="PS51318">
    <property type="entry name" value="TAT"/>
    <property type="match status" value="1"/>
</dbReference>
<dbReference type="InterPro" id="IPR006311">
    <property type="entry name" value="TAT_signal"/>
</dbReference>
<proteinExistence type="predicted"/>
<dbReference type="PRINTS" id="PR00633">
    <property type="entry name" value="RCCNDNSATION"/>
</dbReference>
<evidence type="ECO:0000259" key="5">
    <source>
        <dbReference type="Pfam" id="PF00082"/>
    </source>
</evidence>
<accession>A0A2P4ULB8</accession>
<evidence type="ECO:0000256" key="2">
    <source>
        <dbReference type="ARBA" id="ARBA00022737"/>
    </source>
</evidence>
<name>A0A2P4ULB8_9ACTN</name>
<dbReference type="InterPro" id="IPR051553">
    <property type="entry name" value="Ran_GTPase-activating"/>
</dbReference>
<evidence type="ECO:0000256" key="3">
    <source>
        <dbReference type="SAM" id="MobiDB-lite"/>
    </source>
</evidence>
<dbReference type="PANTHER" id="PTHR45982">
    <property type="entry name" value="REGULATOR OF CHROMOSOME CONDENSATION"/>
    <property type="match status" value="1"/>
</dbReference>
<dbReference type="InterPro" id="IPR022398">
    <property type="entry name" value="Peptidase_S8_His-AS"/>
</dbReference>